<dbReference type="SUPFAM" id="SSF103473">
    <property type="entry name" value="MFS general substrate transporter"/>
    <property type="match status" value="1"/>
</dbReference>
<evidence type="ECO:0000256" key="1">
    <source>
        <dbReference type="ARBA" id="ARBA00004651"/>
    </source>
</evidence>
<dbReference type="PROSITE" id="PS50850">
    <property type="entry name" value="MFS"/>
    <property type="match status" value="1"/>
</dbReference>
<evidence type="ECO:0000256" key="7">
    <source>
        <dbReference type="SAM" id="Phobius"/>
    </source>
</evidence>
<organism evidence="9 10">
    <name type="scientific">Leifsonia aquatica ATCC 14665</name>
    <dbReference type="NCBI Taxonomy" id="1358026"/>
    <lineage>
        <taxon>Bacteria</taxon>
        <taxon>Bacillati</taxon>
        <taxon>Actinomycetota</taxon>
        <taxon>Actinomycetes</taxon>
        <taxon>Micrococcales</taxon>
        <taxon>Microbacteriaceae</taxon>
        <taxon>Leifsonia</taxon>
    </lineage>
</organism>
<feature type="domain" description="Major facilitator superfamily (MFS) profile" evidence="8">
    <location>
        <begin position="5"/>
        <end position="108"/>
    </location>
</feature>
<reference evidence="9 10" key="1">
    <citation type="submission" date="2013-08" db="EMBL/GenBank/DDBJ databases">
        <authorList>
            <person name="Weinstock G."/>
            <person name="Sodergren E."/>
            <person name="Wylie T."/>
            <person name="Fulton L."/>
            <person name="Fulton R."/>
            <person name="Fronick C."/>
            <person name="O'Laughlin M."/>
            <person name="Godfrey J."/>
            <person name="Miner T."/>
            <person name="Herter B."/>
            <person name="Appelbaum E."/>
            <person name="Cordes M."/>
            <person name="Lek S."/>
            <person name="Wollam A."/>
            <person name="Pepin K.H."/>
            <person name="Palsikar V.B."/>
            <person name="Mitreva M."/>
            <person name="Wilson R.K."/>
        </authorList>
    </citation>
    <scope>NUCLEOTIDE SEQUENCE [LARGE SCALE GENOMIC DNA]</scope>
    <source>
        <strain evidence="9 10">ATCC 14665</strain>
    </source>
</reference>
<keyword evidence="2" id="KW-0813">Transport</keyword>
<evidence type="ECO:0000313" key="10">
    <source>
        <dbReference type="Proteomes" id="UP000016605"/>
    </source>
</evidence>
<accession>U2RVY9</accession>
<dbReference type="AlphaFoldDB" id="U2RVY9"/>
<evidence type="ECO:0000256" key="4">
    <source>
        <dbReference type="ARBA" id="ARBA00022692"/>
    </source>
</evidence>
<protein>
    <recommendedName>
        <fullName evidence="8">Major facilitator superfamily (MFS) profile domain-containing protein</fullName>
    </recommendedName>
</protein>
<evidence type="ECO:0000256" key="5">
    <source>
        <dbReference type="ARBA" id="ARBA00022989"/>
    </source>
</evidence>
<sequence length="108" mass="10815">MRRGSVPLLCLVQFVDVLGVTSATTAIPSILRGVDADAALAGPLATVYAMFFGGLLILGARLGDRFGHRRILLTGIALFGVVSVLGAAAGALGGVAIGAVLLSRALQG</sequence>
<dbReference type="GO" id="GO:0022857">
    <property type="term" value="F:transmembrane transporter activity"/>
    <property type="evidence" value="ECO:0007669"/>
    <property type="project" value="InterPro"/>
</dbReference>
<keyword evidence="6 7" id="KW-0472">Membrane</keyword>
<dbReference type="OrthoDB" id="7375466at2"/>
<keyword evidence="4 7" id="KW-0812">Transmembrane</keyword>
<feature type="non-terminal residue" evidence="9">
    <location>
        <position position="108"/>
    </location>
</feature>
<dbReference type="Pfam" id="PF07690">
    <property type="entry name" value="MFS_1"/>
    <property type="match status" value="1"/>
</dbReference>
<dbReference type="PANTHER" id="PTHR42718">
    <property type="entry name" value="MAJOR FACILITATOR SUPERFAMILY MULTIDRUG TRANSPORTER MFSC"/>
    <property type="match status" value="1"/>
</dbReference>
<evidence type="ECO:0000313" key="9">
    <source>
        <dbReference type="EMBL" id="ERK72694.1"/>
    </source>
</evidence>
<name>U2RVY9_LEIAQ</name>
<gene>
    <name evidence="9" type="ORF">N136_00960</name>
</gene>
<proteinExistence type="predicted"/>
<dbReference type="Proteomes" id="UP000016605">
    <property type="component" value="Unassembled WGS sequence"/>
</dbReference>
<dbReference type="EMBL" id="AWVQ01000095">
    <property type="protein sequence ID" value="ERK72694.1"/>
    <property type="molecule type" value="Genomic_DNA"/>
</dbReference>
<feature type="transmembrane region" description="Helical" evidence="7">
    <location>
        <begin position="39"/>
        <end position="59"/>
    </location>
</feature>
<comment type="subcellular location">
    <subcellularLocation>
        <location evidence="1">Cell membrane</location>
        <topology evidence="1">Multi-pass membrane protein</topology>
    </subcellularLocation>
</comment>
<evidence type="ECO:0000259" key="8">
    <source>
        <dbReference type="PROSITE" id="PS50850"/>
    </source>
</evidence>
<dbReference type="InterPro" id="IPR020846">
    <property type="entry name" value="MFS_dom"/>
</dbReference>
<dbReference type="PANTHER" id="PTHR42718:SF46">
    <property type="entry name" value="BLR6921 PROTEIN"/>
    <property type="match status" value="1"/>
</dbReference>
<feature type="transmembrane region" description="Helical" evidence="7">
    <location>
        <begin position="71"/>
        <end position="102"/>
    </location>
</feature>
<dbReference type="RefSeq" id="WP_021765671.1">
    <property type="nucleotide sequence ID" value="NZ_KI272784.1"/>
</dbReference>
<comment type="caution">
    <text evidence="9">The sequence shown here is derived from an EMBL/GenBank/DDBJ whole genome shotgun (WGS) entry which is preliminary data.</text>
</comment>
<dbReference type="Gene3D" id="1.20.1250.20">
    <property type="entry name" value="MFS general substrate transporter like domains"/>
    <property type="match status" value="1"/>
</dbReference>
<keyword evidence="3" id="KW-1003">Cell membrane</keyword>
<dbReference type="HOGENOM" id="CLU_2202547_0_0_11"/>
<dbReference type="InterPro" id="IPR036259">
    <property type="entry name" value="MFS_trans_sf"/>
</dbReference>
<evidence type="ECO:0000256" key="6">
    <source>
        <dbReference type="ARBA" id="ARBA00023136"/>
    </source>
</evidence>
<keyword evidence="5 7" id="KW-1133">Transmembrane helix</keyword>
<dbReference type="GO" id="GO:0005886">
    <property type="term" value="C:plasma membrane"/>
    <property type="evidence" value="ECO:0007669"/>
    <property type="project" value="UniProtKB-SubCell"/>
</dbReference>
<dbReference type="InterPro" id="IPR011701">
    <property type="entry name" value="MFS"/>
</dbReference>
<evidence type="ECO:0000256" key="2">
    <source>
        <dbReference type="ARBA" id="ARBA00022448"/>
    </source>
</evidence>
<evidence type="ECO:0000256" key="3">
    <source>
        <dbReference type="ARBA" id="ARBA00022475"/>
    </source>
</evidence>